<reference evidence="2" key="1">
    <citation type="submission" date="2016-10" db="EMBL/GenBank/DDBJ databases">
        <authorList>
            <person name="Jeantristanb JTB J.-T."/>
            <person name="Ricardo R."/>
        </authorList>
    </citation>
    <scope>NUCLEOTIDE SEQUENCE [LARGE SCALE GENOMIC DNA]</scope>
</reference>
<dbReference type="Proteomes" id="UP000249723">
    <property type="component" value="Unassembled WGS sequence"/>
</dbReference>
<name>A0A2X0M3P9_9BASI</name>
<dbReference type="AlphaFoldDB" id="A0A2X0M3P9"/>
<accession>A0A2X0M3P9</accession>
<dbReference type="EMBL" id="FMWP01000138">
    <property type="protein sequence ID" value="SDA03715.1"/>
    <property type="molecule type" value="Genomic_DNA"/>
</dbReference>
<proteinExistence type="predicted"/>
<protein>
    <submittedName>
        <fullName evidence="1">BZ3500_MvSof-1268-A1-R1_Chr11-1g03155 protein</fullName>
    </submittedName>
</protein>
<gene>
    <name evidence="1" type="ORF">BZ3500_MVSOF-1268-A1-R1_CHR11-1G03155</name>
</gene>
<evidence type="ECO:0000313" key="2">
    <source>
        <dbReference type="Proteomes" id="UP000249723"/>
    </source>
</evidence>
<evidence type="ECO:0000313" key="1">
    <source>
        <dbReference type="EMBL" id="SDA03715.1"/>
    </source>
</evidence>
<organism evidence="1 2">
    <name type="scientific">Microbotryum saponariae</name>
    <dbReference type="NCBI Taxonomy" id="289078"/>
    <lineage>
        <taxon>Eukaryota</taxon>
        <taxon>Fungi</taxon>
        <taxon>Dikarya</taxon>
        <taxon>Basidiomycota</taxon>
        <taxon>Pucciniomycotina</taxon>
        <taxon>Microbotryomycetes</taxon>
        <taxon>Microbotryales</taxon>
        <taxon>Microbotryaceae</taxon>
        <taxon>Microbotryum</taxon>
    </lineage>
</organism>
<keyword evidence="2" id="KW-1185">Reference proteome</keyword>
<sequence length="59" mass="7016">MSDTEISSKSGRTANFGCMCKRLFRPTWLGGSLYWCRVTFHPKRRHLLKYQKLAPRQNR</sequence>